<feature type="non-terminal residue" evidence="1">
    <location>
        <position position="65"/>
    </location>
</feature>
<comment type="caution">
    <text evidence="1">The sequence shown here is derived from an EMBL/GenBank/DDBJ whole genome shotgun (WGS) entry which is preliminary data.</text>
</comment>
<protein>
    <submittedName>
        <fullName evidence="1">Uncharacterized protein</fullName>
    </submittedName>
</protein>
<dbReference type="AlphaFoldDB" id="A0A9P5VGP2"/>
<keyword evidence="2" id="KW-1185">Reference proteome</keyword>
<dbReference type="Proteomes" id="UP000696485">
    <property type="component" value="Unassembled WGS sequence"/>
</dbReference>
<evidence type="ECO:0000313" key="2">
    <source>
        <dbReference type="Proteomes" id="UP000696485"/>
    </source>
</evidence>
<reference evidence="1" key="1">
    <citation type="journal article" date="2020" name="Fungal Divers.">
        <title>Resolving the Mortierellaceae phylogeny through synthesis of multi-gene phylogenetics and phylogenomics.</title>
        <authorList>
            <person name="Vandepol N."/>
            <person name="Liber J."/>
            <person name="Desiro A."/>
            <person name="Na H."/>
            <person name="Kennedy M."/>
            <person name="Barry K."/>
            <person name="Grigoriev I.V."/>
            <person name="Miller A.N."/>
            <person name="O'Donnell K."/>
            <person name="Stajich J.E."/>
            <person name="Bonito G."/>
        </authorList>
    </citation>
    <scope>NUCLEOTIDE SEQUENCE</scope>
    <source>
        <strain evidence="1">NVP1</strain>
    </source>
</reference>
<organism evidence="1 2">
    <name type="scientific">Podila minutissima</name>
    <dbReference type="NCBI Taxonomy" id="64525"/>
    <lineage>
        <taxon>Eukaryota</taxon>
        <taxon>Fungi</taxon>
        <taxon>Fungi incertae sedis</taxon>
        <taxon>Mucoromycota</taxon>
        <taxon>Mortierellomycotina</taxon>
        <taxon>Mortierellomycetes</taxon>
        <taxon>Mortierellales</taxon>
        <taxon>Mortierellaceae</taxon>
        <taxon>Podila</taxon>
    </lineage>
</organism>
<sequence>MVQQQPFQQQQFQQQPFLQQYPQWQQNFFSQNNNFKGFKGQNKNQNCNNFYCKRCGENRNHNTEQ</sequence>
<gene>
    <name evidence="1" type="ORF">BG006_002070</name>
</gene>
<accession>A0A9P5VGP2</accession>
<evidence type="ECO:0000313" key="1">
    <source>
        <dbReference type="EMBL" id="KAF9322771.1"/>
    </source>
</evidence>
<dbReference type="EMBL" id="JAAAUY010001454">
    <property type="protein sequence ID" value="KAF9322771.1"/>
    <property type="molecule type" value="Genomic_DNA"/>
</dbReference>
<name>A0A9P5VGP2_9FUNG</name>
<proteinExistence type="predicted"/>